<dbReference type="Proteomes" id="UP000007800">
    <property type="component" value="Unassembled WGS sequence"/>
</dbReference>
<evidence type="ECO:0000256" key="1">
    <source>
        <dbReference type="SAM" id="MobiDB-lite"/>
    </source>
</evidence>
<keyword evidence="2" id="KW-0472">Membrane</keyword>
<dbReference type="InParanoid" id="C5KX77"/>
<dbReference type="EMBL" id="GG677119">
    <property type="protein sequence ID" value="EER10933.1"/>
    <property type="molecule type" value="Genomic_DNA"/>
</dbReference>
<reference evidence="3 4" key="1">
    <citation type="submission" date="2008-07" db="EMBL/GenBank/DDBJ databases">
        <authorList>
            <person name="El-Sayed N."/>
            <person name="Caler E."/>
            <person name="Inman J."/>
            <person name="Amedeo P."/>
            <person name="Hass B."/>
            <person name="Wortman J."/>
        </authorList>
    </citation>
    <scope>NUCLEOTIDE SEQUENCE [LARGE SCALE GENOMIC DNA]</scope>
    <source>
        <strain evidence="4">ATCC 50983 / TXsc</strain>
    </source>
</reference>
<feature type="transmembrane region" description="Helical" evidence="2">
    <location>
        <begin position="917"/>
        <end position="940"/>
    </location>
</feature>
<keyword evidence="2" id="KW-1133">Transmembrane helix</keyword>
<feature type="region of interest" description="Disordered" evidence="1">
    <location>
        <begin position="1"/>
        <end position="117"/>
    </location>
</feature>
<gene>
    <name evidence="3" type="ORF">Pmar_PMAR021413</name>
</gene>
<accession>C5KX77</accession>
<feature type="transmembrane region" description="Helical" evidence="2">
    <location>
        <begin position="888"/>
        <end position="905"/>
    </location>
</feature>
<feature type="transmembrane region" description="Helical" evidence="2">
    <location>
        <begin position="371"/>
        <end position="390"/>
    </location>
</feature>
<evidence type="ECO:0000313" key="4">
    <source>
        <dbReference type="Proteomes" id="UP000007800"/>
    </source>
</evidence>
<keyword evidence="2" id="KW-0812">Transmembrane</keyword>
<feature type="transmembrane region" description="Helical" evidence="2">
    <location>
        <begin position="961"/>
        <end position="980"/>
    </location>
</feature>
<dbReference type="AlphaFoldDB" id="C5KX77"/>
<evidence type="ECO:0000256" key="2">
    <source>
        <dbReference type="SAM" id="Phobius"/>
    </source>
</evidence>
<dbReference type="RefSeq" id="XP_002779138.1">
    <property type="nucleotide sequence ID" value="XM_002779092.1"/>
</dbReference>
<feature type="region of interest" description="Disordered" evidence="1">
    <location>
        <begin position="443"/>
        <end position="481"/>
    </location>
</feature>
<name>C5KX77_PERM5</name>
<organism evidence="4">
    <name type="scientific">Perkinsus marinus (strain ATCC 50983 / TXsc)</name>
    <dbReference type="NCBI Taxonomy" id="423536"/>
    <lineage>
        <taxon>Eukaryota</taxon>
        <taxon>Sar</taxon>
        <taxon>Alveolata</taxon>
        <taxon>Perkinsozoa</taxon>
        <taxon>Perkinsea</taxon>
        <taxon>Perkinsida</taxon>
        <taxon>Perkinsidae</taxon>
        <taxon>Perkinsus</taxon>
    </lineage>
</organism>
<feature type="compositionally biased region" description="Basic and acidic residues" evidence="1">
    <location>
        <begin position="443"/>
        <end position="459"/>
    </location>
</feature>
<dbReference type="GeneID" id="9055968"/>
<feature type="compositionally biased region" description="Basic residues" evidence="1">
    <location>
        <begin position="94"/>
        <end position="103"/>
    </location>
</feature>
<keyword evidence="4" id="KW-1185">Reference proteome</keyword>
<protein>
    <submittedName>
        <fullName evidence="3">Uncharacterized protein</fullName>
    </submittedName>
</protein>
<evidence type="ECO:0000313" key="3">
    <source>
        <dbReference type="EMBL" id="EER10933.1"/>
    </source>
</evidence>
<sequence length="1053" mass="118197">MPPAQRRETSSSGNQSRGRVLTQRSPRDQPLHGPRRPPLHPGTPKLATESPRRAPSPRKVVTPPPVEPQDAIQEVAYASSPPMEFEIEEERPTRVRRSSPKFRPRADSFGSEAGGVSPVDLASDKDALLDTDELMVSAAMTRVGTPKLGVSPREEMMDHERRYFRSTLPKKWVNPSGYCCRILFTLIWIAVSIIVSATIFTRSTQWFGELTCIRPAHIYDDVPGYSKVFAAWDVTGTHETLEGSKCRLWFQFDPTRDVGQTEMQQITDYSLQTGAQCGFYATNEFSGECADAHCWTCISSIPCSHVVGSDIAISDPPSPVSWTDLKFPPYIGSLSPIRLTMDDTHHISVDNAVVGLEPICSADGNVSPGHIVVIQGFIIAGLFMIILVTARESYLWWREIQEARKKAVDDSVMACHMHDVRREMRRRVEGRWEAEGVRYMVESQRHMESDEERRERKDGSMSPGARGFSADQDSPSGLKSNVHRHFEHGSILSHDPSPTAMFARAHSTSRYGTGAMNPLCRDRVGGWDVQVKNMRVGLEKRRRIALVRGLLKTILRAILWPSVVVDSKPERMSSGEGARRAHEFSPIEDVPTQGSVVDPEVCVIIVIRSGSCADFTKRKRIAKLVRRCVNLFPSNVAGFSRVFVVDHGPGLVPADDCWKMLQDTVSPEINYAYLPEDDKAIAIHWANKFWIPSQVRRHCVSSGSSKIHSFRYAMVIDEVDGVDDLLLPMSMEIDTKALAKSGSKVLWFPSTVRPTVQGQGQSVWVDDYFLKADAIVTMTQQKFGRSAVVVPSKSVCMWERKALLETLERLNGTDATCASGGELTQRMFITQMRLKGAASSTAAPQVRVTNHDQFGAHCKDWRLLCTLALEFFNPFVATAPRWIAKFSIALYHLIPAFFVVARPFYLGTLFLRAPIDIPILFLIYYVVLNPLSISEVCLALRRRPEIKRHWKRSLLFFAVPLYRLAYGIGYLYTGLFHAMFQMCFSSPSIRGREKKACGAGVPPLPGSSTVDWFSVWVCEEDLERRKNGKRKAVEIYKSGNFVWSASGREKKKF</sequence>
<proteinExistence type="predicted"/>
<feature type="transmembrane region" description="Helical" evidence="2">
    <location>
        <begin position="178"/>
        <end position="200"/>
    </location>
</feature>
<dbReference type="OrthoDB" id="442470at2759"/>